<dbReference type="RefSeq" id="WP_103239282.1">
    <property type="nucleotide sequence ID" value="NZ_JANJZD010000007.1"/>
</dbReference>
<organism evidence="2 3">
    <name type="scientific">Acetatifactor muris</name>
    <dbReference type="NCBI Taxonomy" id="879566"/>
    <lineage>
        <taxon>Bacteria</taxon>
        <taxon>Bacillati</taxon>
        <taxon>Bacillota</taxon>
        <taxon>Clostridia</taxon>
        <taxon>Lachnospirales</taxon>
        <taxon>Lachnospiraceae</taxon>
        <taxon>Acetatifactor</taxon>
    </lineage>
</organism>
<feature type="transmembrane region" description="Helical" evidence="1">
    <location>
        <begin position="118"/>
        <end position="138"/>
    </location>
</feature>
<name>A0A2K4ZFD3_9FIRM</name>
<protein>
    <submittedName>
        <fullName evidence="2">Uncharacterized protein</fullName>
    </submittedName>
</protein>
<feature type="transmembrane region" description="Helical" evidence="1">
    <location>
        <begin position="394"/>
        <end position="412"/>
    </location>
</feature>
<accession>A0A2K4ZFD3</accession>
<feature type="transmembrane region" description="Helical" evidence="1">
    <location>
        <begin position="204"/>
        <end position="233"/>
    </location>
</feature>
<feature type="transmembrane region" description="Helical" evidence="1">
    <location>
        <begin position="245"/>
        <end position="265"/>
    </location>
</feature>
<feature type="transmembrane region" description="Helical" evidence="1">
    <location>
        <begin position="174"/>
        <end position="192"/>
    </location>
</feature>
<proteinExistence type="predicted"/>
<evidence type="ECO:0000313" key="3">
    <source>
        <dbReference type="Proteomes" id="UP000236311"/>
    </source>
</evidence>
<keyword evidence="1" id="KW-0812">Transmembrane</keyword>
<feature type="transmembrane region" description="Helical" evidence="1">
    <location>
        <begin position="424"/>
        <end position="445"/>
    </location>
</feature>
<gene>
    <name evidence="2" type="ORF">AMURIS_01890</name>
</gene>
<evidence type="ECO:0000256" key="1">
    <source>
        <dbReference type="SAM" id="Phobius"/>
    </source>
</evidence>
<keyword evidence="3" id="KW-1185">Reference proteome</keyword>
<feature type="transmembrane region" description="Helical" evidence="1">
    <location>
        <begin position="32"/>
        <end position="54"/>
    </location>
</feature>
<sequence length="502" mass="55491">MDSEEAFSLKGRRMENRYHAVARKQNKTAVKWNAFCLLLIVGVVSVPLMTNYLLGGNDLMVSLGRIEAVKQGIGNTFPIRTGVWPTADYGYGAASFQADVFYLIPALLRFLGVGLGTAYKLSLFLANLLTALIAFSCFRKCFRRTDVAMAGSMLYTWCPCRLDEMYVNGNLGETAAWIFLPIIISGLIRLYTMEQKEEEYSRLWIPFTVGFSLLALSSTSMLAVTLGMTLFILLLMGKRSLGEQIFLVLGRTGVTFMLINAWFLLPMLLRLRNVENVQTLLAGDFQAMGTYPVQYLSVFQWGGRGTSYFENGLAGARAMVPGAAVIALVLIRIWGIYAGKYREKNGQTVLGNRLLLVCLALIVLSSCSFPWDFFQDRNMICSILLSFLQSPTKWAIPVCLSLVMTAGITLGQTAGQEGEKRCRILILAVTVVSVGTTQFFIGNVLKTAACIWPQAGDLNPVPMPFVTEESMVWRLSELISAVAVCGCVVMSIVRGRNRVKEV</sequence>
<dbReference type="AlphaFoldDB" id="A0A2K4ZFD3"/>
<feature type="transmembrane region" description="Helical" evidence="1">
    <location>
        <begin position="354"/>
        <end position="374"/>
    </location>
</feature>
<keyword evidence="1" id="KW-0472">Membrane</keyword>
<feature type="transmembrane region" description="Helical" evidence="1">
    <location>
        <begin position="471"/>
        <end position="493"/>
    </location>
</feature>
<dbReference type="OrthoDB" id="9784157at2"/>
<dbReference type="EMBL" id="OFSM01000008">
    <property type="protein sequence ID" value="SOY29175.1"/>
    <property type="molecule type" value="Genomic_DNA"/>
</dbReference>
<keyword evidence="1" id="KW-1133">Transmembrane helix</keyword>
<evidence type="ECO:0000313" key="2">
    <source>
        <dbReference type="EMBL" id="SOY29175.1"/>
    </source>
</evidence>
<dbReference type="Proteomes" id="UP000236311">
    <property type="component" value="Unassembled WGS sequence"/>
</dbReference>
<reference evidence="2 3" key="1">
    <citation type="submission" date="2018-01" db="EMBL/GenBank/DDBJ databases">
        <authorList>
            <person name="Gaut B.S."/>
            <person name="Morton B.R."/>
            <person name="Clegg M.T."/>
            <person name="Duvall M.R."/>
        </authorList>
    </citation>
    <scope>NUCLEOTIDE SEQUENCE [LARGE SCALE GENOMIC DNA]</scope>
    <source>
        <strain evidence="2">GP69</strain>
    </source>
</reference>
<feature type="transmembrane region" description="Helical" evidence="1">
    <location>
        <begin position="314"/>
        <end position="334"/>
    </location>
</feature>